<dbReference type="OrthoDB" id="3268409at2759"/>
<accession>A0A9P6ADN9</accession>
<reference evidence="2" key="1">
    <citation type="journal article" date="2020" name="Nat. Commun.">
        <title>Large-scale genome sequencing of mycorrhizal fungi provides insights into the early evolution of symbiotic traits.</title>
        <authorList>
            <person name="Miyauchi S."/>
            <person name="Kiss E."/>
            <person name="Kuo A."/>
            <person name="Drula E."/>
            <person name="Kohler A."/>
            <person name="Sanchez-Garcia M."/>
            <person name="Morin E."/>
            <person name="Andreopoulos B."/>
            <person name="Barry K.W."/>
            <person name="Bonito G."/>
            <person name="Buee M."/>
            <person name="Carver A."/>
            <person name="Chen C."/>
            <person name="Cichocki N."/>
            <person name="Clum A."/>
            <person name="Culley D."/>
            <person name="Crous P.W."/>
            <person name="Fauchery L."/>
            <person name="Girlanda M."/>
            <person name="Hayes R.D."/>
            <person name="Keri Z."/>
            <person name="LaButti K."/>
            <person name="Lipzen A."/>
            <person name="Lombard V."/>
            <person name="Magnuson J."/>
            <person name="Maillard F."/>
            <person name="Murat C."/>
            <person name="Nolan M."/>
            <person name="Ohm R.A."/>
            <person name="Pangilinan J."/>
            <person name="Pereira M.F."/>
            <person name="Perotto S."/>
            <person name="Peter M."/>
            <person name="Pfister S."/>
            <person name="Riley R."/>
            <person name="Sitrit Y."/>
            <person name="Stielow J.B."/>
            <person name="Szollosi G."/>
            <person name="Zifcakova L."/>
            <person name="Stursova M."/>
            <person name="Spatafora J.W."/>
            <person name="Tedersoo L."/>
            <person name="Vaario L.M."/>
            <person name="Yamada A."/>
            <person name="Yan M."/>
            <person name="Wang P."/>
            <person name="Xu J."/>
            <person name="Bruns T."/>
            <person name="Baldrian P."/>
            <person name="Vilgalys R."/>
            <person name="Dunand C."/>
            <person name="Henrissat B."/>
            <person name="Grigoriev I.V."/>
            <person name="Hibbett D."/>
            <person name="Nagy L.G."/>
            <person name="Martin F.M."/>
        </authorList>
    </citation>
    <scope>NUCLEOTIDE SEQUENCE</scope>
    <source>
        <strain evidence="2">UP504</strain>
    </source>
</reference>
<feature type="region of interest" description="Disordered" evidence="1">
    <location>
        <begin position="976"/>
        <end position="997"/>
    </location>
</feature>
<keyword evidence="3" id="KW-1185">Reference proteome</keyword>
<evidence type="ECO:0000313" key="2">
    <source>
        <dbReference type="EMBL" id="KAF9503973.1"/>
    </source>
</evidence>
<gene>
    <name evidence="2" type="ORF">BS47DRAFT_1444915</name>
</gene>
<feature type="region of interest" description="Disordered" evidence="1">
    <location>
        <begin position="1287"/>
        <end position="1320"/>
    </location>
</feature>
<feature type="compositionally biased region" description="Polar residues" evidence="1">
    <location>
        <begin position="1287"/>
        <end position="1301"/>
    </location>
</feature>
<dbReference type="EMBL" id="MU129279">
    <property type="protein sequence ID" value="KAF9503973.1"/>
    <property type="molecule type" value="Genomic_DNA"/>
</dbReference>
<dbReference type="Proteomes" id="UP000886523">
    <property type="component" value="Unassembled WGS sequence"/>
</dbReference>
<protein>
    <submittedName>
        <fullName evidence="2">Uncharacterized protein</fullName>
    </submittedName>
</protein>
<name>A0A9P6ADN9_9AGAM</name>
<proteinExistence type="predicted"/>
<evidence type="ECO:0000313" key="3">
    <source>
        <dbReference type="Proteomes" id="UP000886523"/>
    </source>
</evidence>
<organism evidence="2 3">
    <name type="scientific">Hydnum rufescens UP504</name>
    <dbReference type="NCBI Taxonomy" id="1448309"/>
    <lineage>
        <taxon>Eukaryota</taxon>
        <taxon>Fungi</taxon>
        <taxon>Dikarya</taxon>
        <taxon>Basidiomycota</taxon>
        <taxon>Agaricomycotina</taxon>
        <taxon>Agaricomycetes</taxon>
        <taxon>Cantharellales</taxon>
        <taxon>Hydnaceae</taxon>
        <taxon>Hydnum</taxon>
    </lineage>
</organism>
<sequence length="1320" mass="147091">MSSSLPEKDWESILQLDCDELGPQLPVYVSAAEPSRADPCEVMIITRQTRSNMVIYHTKGLYPIWPETTDTPGTSVLHVWDLDSDDHDSTFYRNKIVKSWAYSLGHYGARKFTTPLLRDTESGTPVLCQEEHWHCNGVRTCAMYIPEKEAESHIYTTNELLRNQHSYARSPKTHAEILVENTIAFYHMLINEGCGCPTDKVTPQHSFSDLEWDIKCDEDRKRKLRQRGHKMPSNLCEGKIQWYTAETGETFVKCEHHCSSDKAHRCHSVDRYDQVYLRALFSKDWATLDHIENNAAAAGYGPRTSCQYHTNPSTVHPFCPNDHRDLKTGRITDFPLDQSPTCKSQFRLIVPIDLVSCPRILLLCSGAHHHAIPTPTSAPPMELSTLRTLLLRTGENLSSMTARGAMRDPIINRLLSLILPHITEPSLGDLHISFYNRSYLGRMIQKTKDEVFPDGTGWDGLLTYERQQNATMPPENHYLRRMFDDGENKFMICMLPDQSWCLQQALEVIIDTSFKRIHGAWKEFTIDGWDSRLNTSITYATVMVLHETAEIHRQFLNIIDEIVLKDTNSHLRFKHIHFDDGIADSRYVNKEIIVADAHRGQALGVGLYLQNVTSALYVSIKATCHDIGAAAVHDLNWESRLALSPYGHLKSIYRLCRVHGFQNINELKLPPDVTSAMKSLWCLKHPNWDAALAIIRGHPKGHKWLEEKISSGFALSGMCCEMSNISELAWAASRDNSNVGEAAHMDTYREGTFLSPLVAMLRGRRLALNKYKARQATSTAGIREGDHTGEARERATLTARRGSKLSKFNRVDNGIQELNQRVQSLYTERIGEESKLTMSKDALAALLPTLASSSRHGQISWEIKRIEGKIRSIQSKIDQGISRLSNTEAKGSRMIKIWKILCSSGHSHSSTGINIQGSTGGSSHALRPHIFTMPQLLQDPNPNPGTPLGNDTHAYTLATPSTFLLDNHFCGSARITPDTDVQSTAPNPNPGTPLGNNTHAYTPAASSTFLLDDHFHGSARITPNADVQSTAPQLSSLNHGSNGYSYPGHDDLSQYAYEVGLIPGNANATSNAVVHPFSTTLHQFSYQDMDFHSSTTPQLQPWSLTDQSTQYMPQNDYPHISPRSQTGAHGSVMLGMDSHVPSGSQEPEHFGHDYIGRNLSVSSYEHPGGAMSLSSMNIDISTSSGVQDYPRSFSNSSYDCGIDTPQNPLPVMANSDFNVFGNSSAPTWSPPYGRLNREPDLASIHSTSSDLQNTPHFKESHGSANIRTREQFGTCIQLTMNGNSPRTLQSVISSEETSRASITCPYPSGTAPSRIPHGGR</sequence>
<evidence type="ECO:0000256" key="1">
    <source>
        <dbReference type="SAM" id="MobiDB-lite"/>
    </source>
</evidence>
<comment type="caution">
    <text evidence="2">The sequence shown here is derived from an EMBL/GenBank/DDBJ whole genome shotgun (WGS) entry which is preliminary data.</text>
</comment>